<organism evidence="11 12">
    <name type="scientific">Plakobranchus ocellatus</name>
    <dbReference type="NCBI Taxonomy" id="259542"/>
    <lineage>
        <taxon>Eukaryota</taxon>
        <taxon>Metazoa</taxon>
        <taxon>Spiralia</taxon>
        <taxon>Lophotrochozoa</taxon>
        <taxon>Mollusca</taxon>
        <taxon>Gastropoda</taxon>
        <taxon>Heterobranchia</taxon>
        <taxon>Euthyneura</taxon>
        <taxon>Panpulmonata</taxon>
        <taxon>Sacoglossa</taxon>
        <taxon>Placobranchoidea</taxon>
        <taxon>Plakobranchidae</taxon>
        <taxon>Plakobranchus</taxon>
    </lineage>
</organism>
<reference evidence="11 12" key="1">
    <citation type="journal article" date="2021" name="Elife">
        <title>Chloroplast acquisition without the gene transfer in kleptoplastic sea slugs, Plakobranchus ocellatus.</title>
        <authorList>
            <person name="Maeda T."/>
            <person name="Takahashi S."/>
            <person name="Yoshida T."/>
            <person name="Shimamura S."/>
            <person name="Takaki Y."/>
            <person name="Nagai Y."/>
            <person name="Toyoda A."/>
            <person name="Suzuki Y."/>
            <person name="Arimoto A."/>
            <person name="Ishii H."/>
            <person name="Satoh N."/>
            <person name="Nishiyama T."/>
            <person name="Hasebe M."/>
            <person name="Maruyama T."/>
            <person name="Minagawa J."/>
            <person name="Obokata J."/>
            <person name="Shigenobu S."/>
        </authorList>
    </citation>
    <scope>NUCLEOTIDE SEQUENCE [LARGE SCALE GENOMIC DNA]</scope>
</reference>
<evidence type="ECO:0000256" key="6">
    <source>
        <dbReference type="ARBA" id="ARBA00023010"/>
    </source>
</evidence>
<proteinExistence type="inferred from homology"/>
<keyword evidence="9" id="KW-0472">Membrane</keyword>
<evidence type="ECO:0000256" key="5">
    <source>
        <dbReference type="ARBA" id="ARBA00022927"/>
    </source>
</evidence>
<accession>A0AAV4A7U5</accession>
<evidence type="ECO:0000256" key="4">
    <source>
        <dbReference type="ARBA" id="ARBA00022816"/>
    </source>
</evidence>
<name>A0AAV4A7U5_9GAST</name>
<dbReference type="PANTHER" id="PTHR13373">
    <property type="entry name" value="FROUNT PROTEIN-RELATED"/>
    <property type="match status" value="1"/>
</dbReference>
<dbReference type="AlphaFoldDB" id="A0AAV4A7U5"/>
<evidence type="ECO:0000256" key="7">
    <source>
        <dbReference type="ARBA" id="ARBA00023132"/>
    </source>
</evidence>
<keyword evidence="3 9" id="KW-0813">Transport</keyword>
<comment type="subcellular location">
    <subcellularLocation>
        <location evidence="1 9">Nucleus</location>
        <location evidence="1 9">Nuclear pore complex</location>
    </subcellularLocation>
</comment>
<comment type="subunit">
    <text evidence="9">Component of the nuclear pore complex (NPC).</text>
</comment>
<dbReference type="PANTHER" id="PTHR13373:SF21">
    <property type="entry name" value="NUCLEAR PORE COMPLEX PROTEIN NUP85"/>
    <property type="match status" value="1"/>
</dbReference>
<dbReference type="GO" id="GO:0017056">
    <property type="term" value="F:structural constituent of nuclear pore"/>
    <property type="evidence" value="ECO:0007669"/>
    <property type="project" value="TreeGrafter"/>
</dbReference>
<dbReference type="EMBL" id="BLXT01003738">
    <property type="protein sequence ID" value="GFO04326.1"/>
    <property type="molecule type" value="Genomic_DNA"/>
</dbReference>
<evidence type="ECO:0000256" key="9">
    <source>
        <dbReference type="RuleBase" id="RU365073"/>
    </source>
</evidence>
<comment type="caution">
    <text evidence="11">The sequence shown here is derived from an EMBL/GenBank/DDBJ whole genome shotgun (WGS) entry which is preliminary data.</text>
</comment>
<dbReference type="GO" id="GO:0006406">
    <property type="term" value="P:mRNA export from nucleus"/>
    <property type="evidence" value="ECO:0007669"/>
    <property type="project" value="TreeGrafter"/>
</dbReference>
<keyword evidence="5 9" id="KW-0653">Protein transport</keyword>
<keyword evidence="7 9" id="KW-0906">Nuclear pore complex</keyword>
<evidence type="ECO:0000256" key="3">
    <source>
        <dbReference type="ARBA" id="ARBA00022448"/>
    </source>
</evidence>
<feature type="signal peptide" evidence="10">
    <location>
        <begin position="1"/>
        <end position="18"/>
    </location>
</feature>
<evidence type="ECO:0000313" key="11">
    <source>
        <dbReference type="EMBL" id="GFO04326.1"/>
    </source>
</evidence>
<evidence type="ECO:0000256" key="2">
    <source>
        <dbReference type="ARBA" id="ARBA00005573"/>
    </source>
</evidence>
<keyword evidence="10" id="KW-0732">Signal</keyword>
<evidence type="ECO:0000256" key="1">
    <source>
        <dbReference type="ARBA" id="ARBA00004567"/>
    </source>
</evidence>
<dbReference type="Pfam" id="PF07575">
    <property type="entry name" value="Nucleopor_Nup85"/>
    <property type="match status" value="1"/>
</dbReference>
<evidence type="ECO:0000313" key="12">
    <source>
        <dbReference type="Proteomes" id="UP000735302"/>
    </source>
</evidence>
<sequence>MNSLTFLVECCLLSGANSFTFLGKYREFHTMYDNGDLEGASSLLLSLISSRLAPKTFWMTLLEDALPLLNLPKVVLNVQQTYAIMHCLDELQRDGTSNGKTLSDAEMEKAKLLRVALTKNLSRAIIEGGSIRVGS</sequence>
<keyword evidence="4 9" id="KW-0509">mRNA transport</keyword>
<dbReference type="GO" id="GO:0031965">
    <property type="term" value="C:nuclear membrane"/>
    <property type="evidence" value="ECO:0007669"/>
    <property type="project" value="UniProtKB-UniRule"/>
</dbReference>
<comment type="similarity">
    <text evidence="2 9">Belongs to the nucleoporin Nup85 family.</text>
</comment>
<dbReference type="GO" id="GO:0006606">
    <property type="term" value="P:protein import into nucleus"/>
    <property type="evidence" value="ECO:0007669"/>
    <property type="project" value="TreeGrafter"/>
</dbReference>
<keyword evidence="6 9" id="KW-0811">Translocation</keyword>
<evidence type="ECO:0000256" key="8">
    <source>
        <dbReference type="ARBA" id="ARBA00023242"/>
    </source>
</evidence>
<dbReference type="GO" id="GO:0031080">
    <property type="term" value="C:nuclear pore outer ring"/>
    <property type="evidence" value="ECO:0007669"/>
    <property type="project" value="TreeGrafter"/>
</dbReference>
<dbReference type="InterPro" id="IPR011502">
    <property type="entry name" value="Nucleoporin_Nup85"/>
</dbReference>
<gene>
    <name evidence="11" type="ORF">PoB_003083100</name>
</gene>
<keyword evidence="12" id="KW-1185">Reference proteome</keyword>
<dbReference type="Proteomes" id="UP000735302">
    <property type="component" value="Unassembled WGS sequence"/>
</dbReference>
<protein>
    <recommendedName>
        <fullName evidence="9">Nuclear pore complex protein Nup85</fullName>
    </recommendedName>
</protein>
<evidence type="ECO:0000256" key="10">
    <source>
        <dbReference type="SAM" id="SignalP"/>
    </source>
</evidence>
<dbReference type="GO" id="GO:0045893">
    <property type="term" value="P:positive regulation of DNA-templated transcription"/>
    <property type="evidence" value="ECO:0007669"/>
    <property type="project" value="TreeGrafter"/>
</dbReference>
<keyword evidence="8 9" id="KW-0539">Nucleus</keyword>
<comment type="function">
    <text evidence="9">Functions as a component of the nuclear pore complex (NPC).</text>
</comment>
<feature type="chain" id="PRO_5044022441" description="Nuclear pore complex protein Nup85" evidence="10">
    <location>
        <begin position="19"/>
        <end position="135"/>
    </location>
</feature>